<dbReference type="AlphaFoldDB" id="A0A1Y6BJ60"/>
<gene>
    <name evidence="1" type="ORF">SAMN05428998_105131</name>
</gene>
<proteinExistence type="predicted"/>
<name>A0A1Y6BJ60_9PROT</name>
<reference evidence="1 2" key="1">
    <citation type="submission" date="2017-04" db="EMBL/GenBank/DDBJ databases">
        <authorList>
            <person name="Afonso C.L."/>
            <person name="Miller P.J."/>
            <person name="Scott M.A."/>
            <person name="Spackman E."/>
            <person name="Goraichik I."/>
            <person name="Dimitrov K.M."/>
            <person name="Suarez D.L."/>
            <person name="Swayne D.E."/>
        </authorList>
    </citation>
    <scope>NUCLEOTIDE SEQUENCE [LARGE SCALE GENOMIC DNA]</scope>
    <source>
        <strain evidence="1 2">USBA 355</strain>
    </source>
</reference>
<organism evidence="1 2">
    <name type="scientific">Tistlia consotensis USBA 355</name>
    <dbReference type="NCBI Taxonomy" id="560819"/>
    <lineage>
        <taxon>Bacteria</taxon>
        <taxon>Pseudomonadati</taxon>
        <taxon>Pseudomonadota</taxon>
        <taxon>Alphaproteobacteria</taxon>
        <taxon>Rhodospirillales</taxon>
        <taxon>Rhodovibrionaceae</taxon>
        <taxon>Tistlia</taxon>
    </lineage>
</organism>
<keyword evidence="2" id="KW-1185">Reference proteome</keyword>
<dbReference type="RefSeq" id="WP_085122142.1">
    <property type="nucleotide sequence ID" value="NZ_FWZX01000005.1"/>
</dbReference>
<dbReference type="Proteomes" id="UP000192917">
    <property type="component" value="Unassembled WGS sequence"/>
</dbReference>
<accession>A0A1Y6BJ60</accession>
<dbReference type="STRING" id="560819.SAMN05428998_105131"/>
<sequence>MEAELRALVSRTVAEAWQEAERSRLCFAHGAVLTITWPYSTERLDEREGLTGLVGQRLVSLSAGSGRIALEFSGGAKLAVRIVEDGAGGASGFILTTRQGELVEWRSFGDDDDDDAAA</sequence>
<protein>
    <submittedName>
        <fullName evidence="1">Uncharacterized protein</fullName>
    </submittedName>
</protein>
<dbReference type="EMBL" id="FWZX01000005">
    <property type="protein sequence ID" value="SMF13079.1"/>
    <property type="molecule type" value="Genomic_DNA"/>
</dbReference>
<evidence type="ECO:0000313" key="2">
    <source>
        <dbReference type="Proteomes" id="UP000192917"/>
    </source>
</evidence>
<evidence type="ECO:0000313" key="1">
    <source>
        <dbReference type="EMBL" id="SMF13079.1"/>
    </source>
</evidence>